<dbReference type="Proteomes" id="UP001157961">
    <property type="component" value="Unassembled WGS sequence"/>
</dbReference>
<dbReference type="InterPro" id="IPR029016">
    <property type="entry name" value="GAF-like_dom_sf"/>
</dbReference>
<reference evidence="2 3" key="1">
    <citation type="submission" date="2017-05" db="EMBL/GenBank/DDBJ databases">
        <authorList>
            <person name="Varghese N."/>
            <person name="Submissions S."/>
        </authorList>
    </citation>
    <scope>NUCLEOTIDE SEQUENCE [LARGE SCALE GENOMIC DNA]</scope>
    <source>
        <strain evidence="2 3">DSM 29734</strain>
    </source>
</reference>
<name>A0ABY1PK50_9RHOB</name>
<accession>A0ABY1PK50</accession>
<comment type="caution">
    <text evidence="2">The sequence shown here is derived from an EMBL/GenBank/DDBJ whole genome shotgun (WGS) entry which is preliminary data.</text>
</comment>
<protein>
    <submittedName>
        <fullName evidence="2">Transcriptional regulator, IclR family</fullName>
    </submittedName>
</protein>
<feature type="domain" description="IclR-ED" evidence="1">
    <location>
        <begin position="1"/>
        <end position="180"/>
    </location>
</feature>
<dbReference type="Pfam" id="PF01614">
    <property type="entry name" value="IclR_C"/>
    <property type="match status" value="1"/>
</dbReference>
<evidence type="ECO:0000313" key="2">
    <source>
        <dbReference type="EMBL" id="SMP34594.1"/>
    </source>
</evidence>
<gene>
    <name evidence="2" type="ORF">SAMN06265373_11047</name>
</gene>
<dbReference type="SUPFAM" id="SSF55781">
    <property type="entry name" value="GAF domain-like"/>
    <property type="match status" value="1"/>
</dbReference>
<keyword evidence="3" id="KW-1185">Reference proteome</keyword>
<organism evidence="2 3">
    <name type="scientific">Shimia sagamensis</name>
    <dbReference type="NCBI Taxonomy" id="1566352"/>
    <lineage>
        <taxon>Bacteria</taxon>
        <taxon>Pseudomonadati</taxon>
        <taxon>Pseudomonadota</taxon>
        <taxon>Alphaproteobacteria</taxon>
        <taxon>Rhodobacterales</taxon>
        <taxon>Roseobacteraceae</taxon>
    </lineage>
</organism>
<dbReference type="PANTHER" id="PTHR30136:SF35">
    <property type="entry name" value="HTH-TYPE TRANSCRIPTIONAL REGULATOR RV1719"/>
    <property type="match status" value="1"/>
</dbReference>
<dbReference type="PANTHER" id="PTHR30136">
    <property type="entry name" value="HELIX-TURN-HELIX TRANSCRIPTIONAL REGULATOR, ICLR FAMILY"/>
    <property type="match status" value="1"/>
</dbReference>
<dbReference type="InterPro" id="IPR050707">
    <property type="entry name" value="HTH_MetabolicPath_Reg"/>
</dbReference>
<sequence>MQLAQVREATVPRKDGAKTVLRTLADRTGETAHVTVLSGTTLYGLCECESPHHGTRAVIDINTFPLHATASGLCALAFGPSNLHAIALGSLEEFTANTPTTEAKLTQLIEVVRETGISHSDQCYEIEIQGIAAPIFDHTGHLAGAVAVACVASRFTPELAHTIKTELLIAARDITHNWGGTIPRPIEQSWAKTLTKMTKQETAS</sequence>
<evidence type="ECO:0000259" key="1">
    <source>
        <dbReference type="PROSITE" id="PS51078"/>
    </source>
</evidence>
<dbReference type="PROSITE" id="PS51078">
    <property type="entry name" value="ICLR_ED"/>
    <property type="match status" value="1"/>
</dbReference>
<dbReference type="Gene3D" id="3.30.450.40">
    <property type="match status" value="1"/>
</dbReference>
<proteinExistence type="predicted"/>
<evidence type="ECO:0000313" key="3">
    <source>
        <dbReference type="Proteomes" id="UP001157961"/>
    </source>
</evidence>
<dbReference type="EMBL" id="FXTY01000010">
    <property type="protein sequence ID" value="SMP34594.1"/>
    <property type="molecule type" value="Genomic_DNA"/>
</dbReference>
<dbReference type="InterPro" id="IPR014757">
    <property type="entry name" value="Tscrpt_reg_IclR_C"/>
</dbReference>